<comment type="caution">
    <text evidence="1">The sequence shown here is derived from an EMBL/GenBank/DDBJ whole genome shotgun (WGS) entry which is preliminary data.</text>
</comment>
<dbReference type="AlphaFoldDB" id="A0A834MM52"/>
<dbReference type="EMBL" id="JAACXV010000057">
    <property type="protein sequence ID" value="KAF7285345.1"/>
    <property type="molecule type" value="Genomic_DNA"/>
</dbReference>
<evidence type="ECO:0000313" key="1">
    <source>
        <dbReference type="EMBL" id="KAF7285345.1"/>
    </source>
</evidence>
<dbReference type="Proteomes" id="UP000625711">
    <property type="component" value="Unassembled WGS sequence"/>
</dbReference>
<gene>
    <name evidence="1" type="ORF">GWI33_011135</name>
</gene>
<protein>
    <submittedName>
        <fullName evidence="1">Uncharacterized protein</fullName>
    </submittedName>
</protein>
<evidence type="ECO:0000313" key="2">
    <source>
        <dbReference type="Proteomes" id="UP000625711"/>
    </source>
</evidence>
<organism evidence="1 2">
    <name type="scientific">Rhynchophorus ferrugineus</name>
    <name type="common">Red palm weevil</name>
    <name type="synonym">Curculio ferrugineus</name>
    <dbReference type="NCBI Taxonomy" id="354439"/>
    <lineage>
        <taxon>Eukaryota</taxon>
        <taxon>Metazoa</taxon>
        <taxon>Ecdysozoa</taxon>
        <taxon>Arthropoda</taxon>
        <taxon>Hexapoda</taxon>
        <taxon>Insecta</taxon>
        <taxon>Pterygota</taxon>
        <taxon>Neoptera</taxon>
        <taxon>Endopterygota</taxon>
        <taxon>Coleoptera</taxon>
        <taxon>Polyphaga</taxon>
        <taxon>Cucujiformia</taxon>
        <taxon>Curculionidae</taxon>
        <taxon>Dryophthorinae</taxon>
        <taxon>Rhynchophorus</taxon>
    </lineage>
</organism>
<dbReference type="OrthoDB" id="10058657at2759"/>
<reference evidence="1" key="1">
    <citation type="submission" date="2020-08" db="EMBL/GenBank/DDBJ databases">
        <title>Genome sequencing and assembly of the red palm weevil Rhynchophorus ferrugineus.</title>
        <authorList>
            <person name="Dias G.B."/>
            <person name="Bergman C.M."/>
            <person name="Manee M."/>
        </authorList>
    </citation>
    <scope>NUCLEOTIDE SEQUENCE</scope>
    <source>
        <strain evidence="1">AA-2017</strain>
        <tissue evidence="1">Whole larva</tissue>
    </source>
</reference>
<keyword evidence="2" id="KW-1185">Reference proteome</keyword>
<proteinExistence type="predicted"/>
<sequence>MWVILPLQIILTNSNTYLGKITKSKIKANSINRERQIQLIPREQLSKWLKLYGFPKIYREGIPLKPFIISSIGLLAKTATTLCRRNGFVCQEVKPLHQAQIKYHCATRISVSN</sequence>
<accession>A0A834MM52</accession>
<name>A0A834MM52_RHYFE</name>